<gene>
    <name evidence="2" type="ORF">OHU17_37595</name>
</gene>
<keyword evidence="2" id="KW-0614">Plasmid</keyword>
<evidence type="ECO:0000313" key="3">
    <source>
        <dbReference type="Proteomes" id="UP001432075"/>
    </source>
</evidence>
<keyword evidence="1" id="KW-0175">Coiled coil</keyword>
<feature type="coiled-coil region" evidence="1">
    <location>
        <begin position="5"/>
        <end position="32"/>
    </location>
</feature>
<name>A0ABZ1RYJ7_9ACTN</name>
<dbReference type="EMBL" id="CP108058">
    <property type="protein sequence ID" value="WUO51555.1"/>
    <property type="molecule type" value="Genomic_DNA"/>
</dbReference>
<protein>
    <recommendedName>
        <fullName evidence="4">MerR family transcriptional regulator</fullName>
    </recommendedName>
</protein>
<evidence type="ECO:0008006" key="4">
    <source>
        <dbReference type="Google" id="ProtNLM"/>
    </source>
</evidence>
<evidence type="ECO:0000313" key="2">
    <source>
        <dbReference type="EMBL" id="WUO51555.1"/>
    </source>
</evidence>
<geneLocation type="plasmid" evidence="2 3">
    <name>unnamed1</name>
</geneLocation>
<keyword evidence="3" id="KW-1185">Reference proteome</keyword>
<evidence type="ECO:0000256" key="1">
    <source>
        <dbReference type="SAM" id="Coils"/>
    </source>
</evidence>
<reference evidence="2" key="1">
    <citation type="submission" date="2022-10" db="EMBL/GenBank/DDBJ databases">
        <title>The complete genomes of actinobacterial strains from the NBC collection.</title>
        <authorList>
            <person name="Joergensen T.S."/>
            <person name="Alvarez Arevalo M."/>
            <person name="Sterndorff E.B."/>
            <person name="Faurdal D."/>
            <person name="Vuksanovic O."/>
            <person name="Mourched A.-S."/>
            <person name="Charusanti P."/>
            <person name="Shaw S."/>
            <person name="Blin K."/>
            <person name="Weber T."/>
        </authorList>
    </citation>
    <scope>NUCLEOTIDE SEQUENCE</scope>
    <source>
        <strain evidence="2">NBC_00283</strain>
        <plasmid evidence="2">unnamed1</plasmid>
    </source>
</reference>
<dbReference type="Proteomes" id="UP001432075">
    <property type="component" value="Plasmid unnamed1"/>
</dbReference>
<organism evidence="2 3">
    <name type="scientific">Streptomyces goshikiensis</name>
    <dbReference type="NCBI Taxonomy" id="1942"/>
    <lineage>
        <taxon>Bacteria</taxon>
        <taxon>Bacillati</taxon>
        <taxon>Actinomycetota</taxon>
        <taxon>Actinomycetes</taxon>
        <taxon>Kitasatosporales</taxon>
        <taxon>Streptomycetaceae</taxon>
        <taxon>Streptomyces</taxon>
    </lineage>
</organism>
<sequence>MASTMEREETQVKGLFERLEKLEEVAEDIESREPGSAASLRGVVQEALEEAEPVRVRVAASLLEFSDRTVRTWIDEGLLTVRGEHPLRLDPVRLHQVLHLVRDLRGAGRKRDLLDAVWYRLQDSALLDRSDLQASLDEMRKGMLRPALSKAEQDAAEVN</sequence>
<accession>A0ABZ1RYJ7</accession>
<dbReference type="RefSeq" id="WP_328777805.1">
    <property type="nucleotide sequence ID" value="NZ_CP108058.1"/>
</dbReference>
<proteinExistence type="predicted"/>